<dbReference type="Proteomes" id="UP000289738">
    <property type="component" value="Chromosome B03"/>
</dbReference>
<feature type="compositionally biased region" description="Polar residues" evidence="1">
    <location>
        <begin position="106"/>
        <end position="119"/>
    </location>
</feature>
<dbReference type="Pfam" id="PF03004">
    <property type="entry name" value="Transposase_24"/>
    <property type="match status" value="1"/>
</dbReference>
<organism evidence="2 3">
    <name type="scientific">Arachis hypogaea</name>
    <name type="common">Peanut</name>
    <dbReference type="NCBI Taxonomy" id="3818"/>
    <lineage>
        <taxon>Eukaryota</taxon>
        <taxon>Viridiplantae</taxon>
        <taxon>Streptophyta</taxon>
        <taxon>Embryophyta</taxon>
        <taxon>Tracheophyta</taxon>
        <taxon>Spermatophyta</taxon>
        <taxon>Magnoliopsida</taxon>
        <taxon>eudicotyledons</taxon>
        <taxon>Gunneridae</taxon>
        <taxon>Pentapetalae</taxon>
        <taxon>rosids</taxon>
        <taxon>fabids</taxon>
        <taxon>Fabales</taxon>
        <taxon>Fabaceae</taxon>
        <taxon>Papilionoideae</taxon>
        <taxon>50 kb inversion clade</taxon>
        <taxon>dalbergioids sensu lato</taxon>
        <taxon>Dalbergieae</taxon>
        <taxon>Pterocarpus clade</taxon>
        <taxon>Arachis</taxon>
    </lineage>
</organism>
<reference evidence="2 3" key="1">
    <citation type="submission" date="2019-01" db="EMBL/GenBank/DDBJ databases">
        <title>Sequencing of cultivated peanut Arachis hypogaea provides insights into genome evolution and oil improvement.</title>
        <authorList>
            <person name="Chen X."/>
        </authorList>
    </citation>
    <scope>NUCLEOTIDE SEQUENCE [LARGE SCALE GENOMIC DNA]</scope>
    <source>
        <strain evidence="3">cv. Fuhuasheng</strain>
        <tissue evidence="2">Leaves</tissue>
    </source>
</reference>
<dbReference type="EMBL" id="SDMP01000013">
    <property type="protein sequence ID" value="RYR21123.1"/>
    <property type="molecule type" value="Genomic_DNA"/>
</dbReference>
<dbReference type="InterPro" id="IPR004252">
    <property type="entry name" value="Probable_transposase_24"/>
</dbReference>
<evidence type="ECO:0000313" key="2">
    <source>
        <dbReference type="EMBL" id="RYR21123.1"/>
    </source>
</evidence>
<evidence type="ECO:0000313" key="3">
    <source>
        <dbReference type="Proteomes" id="UP000289738"/>
    </source>
</evidence>
<proteinExistence type="predicted"/>
<dbReference type="GO" id="GO:0005975">
    <property type="term" value="P:carbohydrate metabolic process"/>
    <property type="evidence" value="ECO:0007669"/>
    <property type="project" value="InterPro"/>
</dbReference>
<feature type="region of interest" description="Disordered" evidence="1">
    <location>
        <begin position="106"/>
        <end position="131"/>
    </location>
</feature>
<protein>
    <submittedName>
        <fullName evidence="2">Uncharacterized protein</fullName>
    </submittedName>
</protein>
<evidence type="ECO:0000256" key="1">
    <source>
        <dbReference type="SAM" id="MobiDB-lite"/>
    </source>
</evidence>
<sequence length="188" mass="21676">MLDDVFHGRDQRTRWLRPEVKKGMFTHWETDAGFRHQRLTNQANRAPERSSKYTCGSATVMKTKARMSKSLDREATLAETFKYTYMLKENKARFLDQWSQDHCESNTQRLEAATQQSQQRWEDATDGSATSVVNPDAVWRETASVAYKNRVYQNLCTSTLRPPSGSATNRAVQPKEGVNLRLQVQELQ</sequence>
<dbReference type="InterPro" id="IPR012341">
    <property type="entry name" value="6hp_glycosidase-like_sf"/>
</dbReference>
<gene>
    <name evidence="2" type="ORF">Ahy_B03g066383</name>
</gene>
<comment type="caution">
    <text evidence="2">The sequence shown here is derived from an EMBL/GenBank/DDBJ whole genome shotgun (WGS) entry which is preliminary data.</text>
</comment>
<name>A0A445A3U5_ARAHY</name>
<dbReference type="Gene3D" id="1.50.10.10">
    <property type="match status" value="1"/>
</dbReference>
<accession>A0A445A3U5</accession>
<dbReference type="AlphaFoldDB" id="A0A445A3U5"/>
<keyword evidence="3" id="KW-1185">Reference proteome</keyword>